<comment type="caution">
    <text evidence="3">The sequence shown here is derived from an EMBL/GenBank/DDBJ whole genome shotgun (WGS) entry which is preliminary data.</text>
</comment>
<sequence length="279" mass="29780">MHTRWMLITAVVLAAAGAAGCDDQTTAPRDLTPPAAPRGFLSVTGDHSVRLSWLANTESDVAGYRIYEGPCASGPGCPFTRIGTTSATTFTVTSLANGVTEHFAVAAYDYSGNESDLSFEDVYDTPRPAGTGAALTDYQSSPALAGWNFAAAAPRAWNNAQTDMYFGWNGSVAEMAVPDYQTDIQDAGYATTLDAVDFAPSAGWSPTGTVELILGHCYVVWTRDNHFAKFRVTGLTLPITGPASVTFDWAYQVDPGNRELHARPARPGSASLRPISWIR</sequence>
<evidence type="ECO:0000256" key="1">
    <source>
        <dbReference type="SAM" id="SignalP"/>
    </source>
</evidence>
<organism evidence="3 4">
    <name type="scientific">Eiseniibacteriota bacterium</name>
    <dbReference type="NCBI Taxonomy" id="2212470"/>
    <lineage>
        <taxon>Bacteria</taxon>
        <taxon>Candidatus Eiseniibacteriota</taxon>
    </lineage>
</organism>
<dbReference type="PROSITE" id="PS50853">
    <property type="entry name" value="FN3"/>
    <property type="match status" value="1"/>
</dbReference>
<gene>
    <name evidence="3" type="ORF">HY076_00060</name>
</gene>
<dbReference type="InterPro" id="IPR036116">
    <property type="entry name" value="FN3_sf"/>
</dbReference>
<dbReference type="PROSITE" id="PS51257">
    <property type="entry name" value="PROKAR_LIPOPROTEIN"/>
    <property type="match status" value="1"/>
</dbReference>
<dbReference type="Gene3D" id="2.60.40.10">
    <property type="entry name" value="Immunoglobulins"/>
    <property type="match status" value="1"/>
</dbReference>
<protein>
    <recommendedName>
        <fullName evidence="2">Fibronectin type-III domain-containing protein</fullName>
    </recommendedName>
</protein>
<dbReference type="AlphaFoldDB" id="A0A9D6QIY6"/>
<name>A0A9D6QIY6_UNCEI</name>
<reference evidence="3" key="1">
    <citation type="submission" date="2020-07" db="EMBL/GenBank/DDBJ databases">
        <title>Huge and variable diversity of episymbiotic CPR bacteria and DPANN archaea in groundwater ecosystems.</title>
        <authorList>
            <person name="He C.Y."/>
            <person name="Keren R."/>
            <person name="Whittaker M."/>
            <person name="Farag I.F."/>
            <person name="Doudna J."/>
            <person name="Cate J.H.D."/>
            <person name="Banfield J.F."/>
        </authorList>
    </citation>
    <scope>NUCLEOTIDE SEQUENCE</scope>
    <source>
        <strain evidence="3">NC_groundwater_928_Pr1_S-0.2um_72_17</strain>
    </source>
</reference>
<dbReference type="InterPro" id="IPR013783">
    <property type="entry name" value="Ig-like_fold"/>
</dbReference>
<evidence type="ECO:0000313" key="4">
    <source>
        <dbReference type="Proteomes" id="UP000807850"/>
    </source>
</evidence>
<dbReference type="EMBL" id="JACQAY010000001">
    <property type="protein sequence ID" value="MBI3538655.1"/>
    <property type="molecule type" value="Genomic_DNA"/>
</dbReference>
<evidence type="ECO:0000259" key="2">
    <source>
        <dbReference type="PROSITE" id="PS50853"/>
    </source>
</evidence>
<dbReference type="InterPro" id="IPR003961">
    <property type="entry name" value="FN3_dom"/>
</dbReference>
<keyword evidence="1" id="KW-0732">Signal</keyword>
<evidence type="ECO:0000313" key="3">
    <source>
        <dbReference type="EMBL" id="MBI3538655.1"/>
    </source>
</evidence>
<proteinExistence type="predicted"/>
<dbReference type="Proteomes" id="UP000807850">
    <property type="component" value="Unassembled WGS sequence"/>
</dbReference>
<feature type="signal peptide" evidence="1">
    <location>
        <begin position="1"/>
        <end position="21"/>
    </location>
</feature>
<feature type="domain" description="Fibronectin type-III" evidence="2">
    <location>
        <begin position="33"/>
        <end position="128"/>
    </location>
</feature>
<feature type="chain" id="PRO_5038701847" description="Fibronectin type-III domain-containing protein" evidence="1">
    <location>
        <begin position="22"/>
        <end position="279"/>
    </location>
</feature>
<dbReference type="SUPFAM" id="SSF49265">
    <property type="entry name" value="Fibronectin type III"/>
    <property type="match status" value="1"/>
</dbReference>
<accession>A0A9D6QIY6</accession>